<accession>A0A383CUT1</accession>
<sequence>MKAVMLGLALGLVMSCGKKEEIEDRKPAAPASE</sequence>
<dbReference type="PROSITE" id="PS51257">
    <property type="entry name" value="PROKAR_LIPOPROTEIN"/>
    <property type="match status" value="1"/>
</dbReference>
<feature type="non-terminal residue" evidence="1">
    <location>
        <position position="33"/>
    </location>
</feature>
<organism evidence="1">
    <name type="scientific">marine metagenome</name>
    <dbReference type="NCBI Taxonomy" id="408172"/>
    <lineage>
        <taxon>unclassified sequences</taxon>
        <taxon>metagenomes</taxon>
        <taxon>ecological metagenomes</taxon>
    </lineage>
</organism>
<dbReference type="EMBL" id="UINC01211757">
    <property type="protein sequence ID" value="SVE35789.1"/>
    <property type="molecule type" value="Genomic_DNA"/>
</dbReference>
<gene>
    <name evidence="1" type="ORF">METZ01_LOCUS488643</name>
</gene>
<evidence type="ECO:0000313" key="1">
    <source>
        <dbReference type="EMBL" id="SVE35789.1"/>
    </source>
</evidence>
<reference evidence="1" key="1">
    <citation type="submission" date="2018-05" db="EMBL/GenBank/DDBJ databases">
        <authorList>
            <person name="Lanie J.A."/>
            <person name="Ng W.-L."/>
            <person name="Kazmierczak K.M."/>
            <person name="Andrzejewski T.M."/>
            <person name="Davidsen T.M."/>
            <person name="Wayne K.J."/>
            <person name="Tettelin H."/>
            <person name="Glass J.I."/>
            <person name="Rusch D."/>
            <person name="Podicherti R."/>
            <person name="Tsui H.-C.T."/>
            <person name="Winkler M.E."/>
        </authorList>
    </citation>
    <scope>NUCLEOTIDE SEQUENCE</scope>
</reference>
<protein>
    <submittedName>
        <fullName evidence="1">Uncharacterized protein</fullName>
    </submittedName>
</protein>
<name>A0A383CUT1_9ZZZZ</name>
<proteinExistence type="predicted"/>
<dbReference type="AlphaFoldDB" id="A0A383CUT1"/>